<proteinExistence type="predicted"/>
<feature type="transmembrane region" description="Helical" evidence="6">
    <location>
        <begin position="304"/>
        <end position="325"/>
    </location>
</feature>
<dbReference type="InterPro" id="IPR036259">
    <property type="entry name" value="MFS_trans_sf"/>
</dbReference>
<dbReference type="GO" id="GO:0022857">
    <property type="term" value="F:transmembrane transporter activity"/>
    <property type="evidence" value="ECO:0007669"/>
    <property type="project" value="InterPro"/>
</dbReference>
<organism evidence="8 9">
    <name type="scientific">Glycocaulis alkaliphilus</name>
    <dbReference type="NCBI Taxonomy" id="1434191"/>
    <lineage>
        <taxon>Bacteria</taxon>
        <taxon>Pseudomonadati</taxon>
        <taxon>Pseudomonadota</taxon>
        <taxon>Alphaproteobacteria</taxon>
        <taxon>Maricaulales</taxon>
        <taxon>Maricaulaceae</taxon>
        <taxon>Glycocaulis</taxon>
    </lineage>
</organism>
<sequence>MAVVAAWFASFGLQTTLFPGVINFTLAESPARLGIAQAALTAPMLFLLPLTGVLAERADRRTLLLVFHGVAGVSAGIMAALMFAGLLSYEALVVYALVVGSAGAFVMPARDSAINGVTRVTQRLGNPLSLQRAIVFASLVQFGAQITGMGAGFLASYVGPAPLFAVQALILVAGGAMAMSMPRLPRPREHTEPVLTALVTGLRTVISSPVIWPMTLIMIAVGALVVGGGFFVIIPVLVRDIYLAGYDVLAGLMVTFWVGALFSNIILARMPLIERPGRTLMVVQTAAAFALGCIALPLPLPALFLTIFVWGLAGGVAMSLSRALVQENAPKRQIARVMSVYQLGLFGGMPAGAVIMGYVVEWMGPRDAALIPAAGILAVLIVIVLTTPILSVRRADPS</sequence>
<dbReference type="EMBL" id="CP018911">
    <property type="protein sequence ID" value="AZU04630.1"/>
    <property type="molecule type" value="Genomic_DNA"/>
</dbReference>
<evidence type="ECO:0000313" key="9">
    <source>
        <dbReference type="Proteomes" id="UP000286954"/>
    </source>
</evidence>
<feature type="transmembrane region" description="Helical" evidence="6">
    <location>
        <begin position="62"/>
        <end position="86"/>
    </location>
</feature>
<evidence type="ECO:0000256" key="6">
    <source>
        <dbReference type="SAM" id="Phobius"/>
    </source>
</evidence>
<dbReference type="PANTHER" id="PTHR23513:SF18">
    <property type="entry name" value="INTEGRAL MEMBRANE PROTEIN"/>
    <property type="match status" value="1"/>
</dbReference>
<feature type="transmembrane region" description="Helical" evidence="6">
    <location>
        <begin position="337"/>
        <end position="359"/>
    </location>
</feature>
<dbReference type="InterPro" id="IPR011701">
    <property type="entry name" value="MFS"/>
</dbReference>
<keyword evidence="3 6" id="KW-0812">Transmembrane</keyword>
<dbReference type="CDD" id="cd06173">
    <property type="entry name" value="MFS_MefA_like"/>
    <property type="match status" value="1"/>
</dbReference>
<evidence type="ECO:0000256" key="1">
    <source>
        <dbReference type="ARBA" id="ARBA00004651"/>
    </source>
</evidence>
<dbReference type="Pfam" id="PF07690">
    <property type="entry name" value="MFS_1"/>
    <property type="match status" value="1"/>
</dbReference>
<feature type="transmembrane region" description="Helical" evidence="6">
    <location>
        <begin position="161"/>
        <end position="179"/>
    </location>
</feature>
<dbReference type="SUPFAM" id="SSF103473">
    <property type="entry name" value="MFS general substrate transporter"/>
    <property type="match status" value="1"/>
</dbReference>
<dbReference type="Proteomes" id="UP000286954">
    <property type="component" value="Chromosome"/>
</dbReference>
<evidence type="ECO:0000259" key="7">
    <source>
        <dbReference type="PROSITE" id="PS50850"/>
    </source>
</evidence>
<protein>
    <submittedName>
        <fullName evidence="8">Major facilitator transporter</fullName>
    </submittedName>
</protein>
<keyword evidence="5 6" id="KW-0472">Membrane</keyword>
<dbReference type="PROSITE" id="PS50850">
    <property type="entry name" value="MFS"/>
    <property type="match status" value="1"/>
</dbReference>
<keyword evidence="2" id="KW-1003">Cell membrane</keyword>
<dbReference type="AlphaFoldDB" id="A0A3T0EBG4"/>
<dbReference type="PANTHER" id="PTHR23513">
    <property type="entry name" value="INTEGRAL MEMBRANE EFFLUX PROTEIN-RELATED"/>
    <property type="match status" value="1"/>
</dbReference>
<evidence type="ECO:0000256" key="2">
    <source>
        <dbReference type="ARBA" id="ARBA00022475"/>
    </source>
</evidence>
<feature type="transmembrane region" description="Helical" evidence="6">
    <location>
        <begin position="244"/>
        <end position="267"/>
    </location>
</feature>
<dbReference type="Gene3D" id="1.20.1250.20">
    <property type="entry name" value="MFS general substrate transporter like domains"/>
    <property type="match status" value="1"/>
</dbReference>
<gene>
    <name evidence="8" type="ORF">X907_2107</name>
</gene>
<feature type="transmembrane region" description="Helical" evidence="6">
    <location>
        <begin position="279"/>
        <end position="298"/>
    </location>
</feature>
<reference evidence="8 9" key="1">
    <citation type="submission" date="2016-12" db="EMBL/GenBank/DDBJ databases">
        <title>The genome of dimorphic prosthecate Glycocaulis alkaliphilus 6b-8t, isolated from crude oil dictates its adaptability in petroleum environments.</title>
        <authorList>
            <person name="Wu X.-L."/>
            <person name="Geng S."/>
        </authorList>
    </citation>
    <scope>NUCLEOTIDE SEQUENCE [LARGE SCALE GENOMIC DNA]</scope>
    <source>
        <strain evidence="8 9">6B-8</strain>
    </source>
</reference>
<evidence type="ECO:0000313" key="8">
    <source>
        <dbReference type="EMBL" id="AZU04630.1"/>
    </source>
</evidence>
<feature type="transmembrane region" description="Helical" evidence="6">
    <location>
        <begin position="92"/>
        <end position="109"/>
    </location>
</feature>
<evidence type="ECO:0000256" key="5">
    <source>
        <dbReference type="ARBA" id="ARBA00023136"/>
    </source>
</evidence>
<feature type="transmembrane region" description="Helical" evidence="6">
    <location>
        <begin position="210"/>
        <end position="238"/>
    </location>
</feature>
<dbReference type="GO" id="GO:0005886">
    <property type="term" value="C:plasma membrane"/>
    <property type="evidence" value="ECO:0007669"/>
    <property type="project" value="UniProtKB-SubCell"/>
</dbReference>
<feature type="transmembrane region" description="Helical" evidence="6">
    <location>
        <begin position="35"/>
        <end position="55"/>
    </location>
</feature>
<evidence type="ECO:0000256" key="3">
    <source>
        <dbReference type="ARBA" id="ARBA00022692"/>
    </source>
</evidence>
<comment type="subcellular location">
    <subcellularLocation>
        <location evidence="1">Cell membrane</location>
        <topology evidence="1">Multi-pass membrane protein</topology>
    </subcellularLocation>
</comment>
<evidence type="ECO:0000256" key="4">
    <source>
        <dbReference type="ARBA" id="ARBA00022989"/>
    </source>
</evidence>
<dbReference type="KEGG" id="gak:X907_2107"/>
<name>A0A3T0EBG4_9PROT</name>
<accession>A0A3T0EBG4</accession>
<dbReference type="InterPro" id="IPR020846">
    <property type="entry name" value="MFS_dom"/>
</dbReference>
<feature type="domain" description="Major facilitator superfamily (MFS) profile" evidence="7">
    <location>
        <begin position="1"/>
        <end position="391"/>
    </location>
</feature>
<keyword evidence="9" id="KW-1185">Reference proteome</keyword>
<feature type="transmembrane region" description="Helical" evidence="6">
    <location>
        <begin position="371"/>
        <end position="392"/>
    </location>
</feature>
<keyword evidence="4 6" id="KW-1133">Transmembrane helix</keyword>